<comment type="caution">
    <text evidence="2">The sequence shown here is derived from an EMBL/GenBank/DDBJ whole genome shotgun (WGS) entry which is preliminary data.</text>
</comment>
<keyword evidence="1" id="KW-0812">Transmembrane</keyword>
<dbReference type="Proteomes" id="UP000029879">
    <property type="component" value="Unassembled WGS sequence"/>
</dbReference>
<gene>
    <name evidence="2" type="ORF">NC00_02565</name>
</gene>
<accession>A0AB34PC73</accession>
<dbReference type="EMBL" id="JRQI01000007">
    <property type="protein sequence ID" value="KGK59235.1"/>
    <property type="molecule type" value="Genomic_DNA"/>
</dbReference>
<sequence length="121" mass="13258">MGIIDFRTIRPYLPAMCLLGFAFALTFMLGPLSARLAASPYFAQIAPFVDVIAPLGAAAAVLHVAYVSWQLWRAEYGLGLLCETCGGPLGFERAGYASRGGPYRQCRCCGRSVNHRYYDNQ</sequence>
<proteinExistence type="predicted"/>
<organism evidence="2 3">
    <name type="scientific">Xanthomonas cannabis pv. phaseoli</name>
    <dbReference type="NCBI Taxonomy" id="1885902"/>
    <lineage>
        <taxon>Bacteria</taxon>
        <taxon>Pseudomonadati</taxon>
        <taxon>Pseudomonadota</taxon>
        <taxon>Gammaproteobacteria</taxon>
        <taxon>Lysobacterales</taxon>
        <taxon>Lysobacteraceae</taxon>
        <taxon>Xanthomonas</taxon>
    </lineage>
</organism>
<dbReference type="RefSeq" id="WP_047693310.1">
    <property type="nucleotide sequence ID" value="NZ_KN265462.1"/>
</dbReference>
<keyword evidence="1" id="KW-0472">Membrane</keyword>
<feature type="transmembrane region" description="Helical" evidence="1">
    <location>
        <begin position="41"/>
        <end position="66"/>
    </location>
</feature>
<evidence type="ECO:0000313" key="3">
    <source>
        <dbReference type="Proteomes" id="UP000029879"/>
    </source>
</evidence>
<evidence type="ECO:0000256" key="1">
    <source>
        <dbReference type="SAM" id="Phobius"/>
    </source>
</evidence>
<reference evidence="2 3" key="1">
    <citation type="submission" date="2014-10" db="EMBL/GenBank/DDBJ databases">
        <title>Genome sequence of a Xanthomonas strain that is pathogenic on beans.</title>
        <authorList>
            <person name="Aritua V."/>
            <person name="Sapp M."/>
            <person name="Harrison J."/>
            <person name="Smith J."/>
            <person name="Studholme D."/>
        </authorList>
    </citation>
    <scope>NUCLEOTIDE SEQUENCE [LARGE SCALE GENOMIC DNA]</scope>
    <source>
        <strain evidence="2 3">Nyagatare</strain>
    </source>
</reference>
<evidence type="ECO:0000313" key="2">
    <source>
        <dbReference type="EMBL" id="KGK59235.1"/>
    </source>
</evidence>
<keyword evidence="1" id="KW-1133">Transmembrane helix</keyword>
<name>A0AB34PC73_9XANT</name>
<dbReference type="AlphaFoldDB" id="A0AB34PC73"/>
<protein>
    <submittedName>
        <fullName evidence="2">Uncharacterized protein</fullName>
    </submittedName>
</protein>
<feature type="transmembrane region" description="Helical" evidence="1">
    <location>
        <begin position="12"/>
        <end position="29"/>
    </location>
</feature>